<evidence type="ECO:0000313" key="10">
    <source>
        <dbReference type="EMBL" id="KZN03595.1"/>
    </source>
</evidence>
<evidence type="ECO:0000256" key="3">
    <source>
        <dbReference type="ARBA" id="ARBA00022737"/>
    </source>
</evidence>
<evidence type="ECO:0000256" key="4">
    <source>
        <dbReference type="ARBA" id="ARBA00022771"/>
    </source>
</evidence>
<dbReference type="PANTHER" id="PTHR32410:SF216">
    <property type="entry name" value="PHORBOL-ESTER_DAG-TYPE DOMAIN-CONTAINING PROTEIN"/>
    <property type="match status" value="1"/>
</dbReference>
<evidence type="ECO:0000256" key="2">
    <source>
        <dbReference type="ARBA" id="ARBA00022723"/>
    </source>
</evidence>
<comment type="caution">
    <text evidence="10">The sequence shown here is derived from an EMBL/GenBank/DDBJ whole genome shotgun (WGS) entry which is preliminary data.</text>
</comment>
<dbReference type="SUPFAM" id="SSF57889">
    <property type="entry name" value="Cysteine-rich domain"/>
    <property type="match status" value="6"/>
</dbReference>
<dbReference type="GO" id="GO:0008270">
    <property type="term" value="F:zinc ion binding"/>
    <property type="evidence" value="ECO:0007669"/>
    <property type="project" value="UniProtKB-KW"/>
</dbReference>
<comment type="similarity">
    <text evidence="1 8">Belongs to the glycosyl hydrolase 28 family.</text>
</comment>
<dbReference type="PANTHER" id="PTHR32410">
    <property type="entry name" value="CYSTEINE/HISTIDINE-RICH C1 DOMAIN FAMILY PROTEIN"/>
    <property type="match status" value="1"/>
</dbReference>
<dbReference type="InterPro" id="IPR046349">
    <property type="entry name" value="C1-like_sf"/>
</dbReference>
<protein>
    <recommendedName>
        <fullName evidence="9">DC1 domain-containing protein</fullName>
    </recommendedName>
</protein>
<feature type="domain" description="DC1" evidence="9">
    <location>
        <begin position="177"/>
        <end position="220"/>
    </location>
</feature>
<evidence type="ECO:0000256" key="5">
    <source>
        <dbReference type="ARBA" id="ARBA00022801"/>
    </source>
</evidence>
<dbReference type="Gene3D" id="2.160.20.10">
    <property type="entry name" value="Single-stranded right-handed beta-helix, Pectin lyase-like"/>
    <property type="match status" value="1"/>
</dbReference>
<organism evidence="10">
    <name type="scientific">Daucus carota subsp. sativus</name>
    <name type="common">Carrot</name>
    <dbReference type="NCBI Taxonomy" id="79200"/>
    <lineage>
        <taxon>Eukaryota</taxon>
        <taxon>Viridiplantae</taxon>
        <taxon>Streptophyta</taxon>
        <taxon>Embryophyta</taxon>
        <taxon>Tracheophyta</taxon>
        <taxon>Spermatophyta</taxon>
        <taxon>Magnoliopsida</taxon>
        <taxon>eudicotyledons</taxon>
        <taxon>Gunneridae</taxon>
        <taxon>Pentapetalae</taxon>
        <taxon>asterids</taxon>
        <taxon>campanulids</taxon>
        <taxon>Apiales</taxon>
        <taxon>Apiaceae</taxon>
        <taxon>Apioideae</taxon>
        <taxon>Scandiceae</taxon>
        <taxon>Daucinae</taxon>
        <taxon>Daucus</taxon>
        <taxon>Daucus sect. Daucus</taxon>
    </lineage>
</organism>
<feature type="domain" description="DC1" evidence="9">
    <location>
        <begin position="67"/>
        <end position="114"/>
    </location>
</feature>
<evidence type="ECO:0000256" key="7">
    <source>
        <dbReference type="ARBA" id="ARBA00023295"/>
    </source>
</evidence>
<dbReference type="GO" id="GO:0005975">
    <property type="term" value="P:carbohydrate metabolic process"/>
    <property type="evidence" value="ECO:0007669"/>
    <property type="project" value="InterPro"/>
</dbReference>
<dbReference type="InterPro" id="IPR011050">
    <property type="entry name" value="Pectin_lyase_fold/virulence"/>
</dbReference>
<reference evidence="10" key="1">
    <citation type="journal article" date="2016" name="Nat. Genet.">
        <title>A high-quality carrot genome assembly provides new insights into carotenoid accumulation and asterid genome evolution.</title>
        <authorList>
            <person name="Iorizzo M."/>
            <person name="Ellison S."/>
            <person name="Senalik D."/>
            <person name="Zeng P."/>
            <person name="Satapoomin P."/>
            <person name="Huang J."/>
            <person name="Bowman M."/>
            <person name="Iovene M."/>
            <person name="Sanseverino W."/>
            <person name="Cavagnaro P."/>
            <person name="Yildiz M."/>
            <person name="Macko-Podgorni A."/>
            <person name="Moranska E."/>
            <person name="Grzebelus E."/>
            <person name="Grzebelus D."/>
            <person name="Ashrafi H."/>
            <person name="Zheng Z."/>
            <person name="Cheng S."/>
            <person name="Spooner D."/>
            <person name="Van Deynze A."/>
            <person name="Simon P."/>
        </authorList>
    </citation>
    <scope>NUCLEOTIDE SEQUENCE [LARGE SCALE GENOMIC DNA]</scope>
    <source>
        <tissue evidence="10">Leaf</tissue>
    </source>
</reference>
<keyword evidence="2" id="KW-0479">Metal-binding</keyword>
<evidence type="ECO:0000256" key="8">
    <source>
        <dbReference type="RuleBase" id="RU361169"/>
    </source>
</evidence>
<dbReference type="InterPro" id="IPR053192">
    <property type="entry name" value="Vacuole_Formation_Reg"/>
</dbReference>
<dbReference type="EMBL" id="LNRQ01000003">
    <property type="protein sequence ID" value="KZN03595.1"/>
    <property type="molecule type" value="Genomic_DNA"/>
</dbReference>
<gene>
    <name evidence="10" type="ORF">DCAR_012351</name>
</gene>
<name>A0A161WXZ4_DAUCS</name>
<evidence type="ECO:0000259" key="9">
    <source>
        <dbReference type="Pfam" id="PF03107"/>
    </source>
</evidence>
<dbReference type="Gene3D" id="3.30.60.90">
    <property type="match status" value="1"/>
</dbReference>
<keyword evidence="3" id="KW-0677">Repeat</keyword>
<dbReference type="OMA" id="THFSPYC"/>
<feature type="domain" description="DC1" evidence="9">
    <location>
        <begin position="351"/>
        <end position="410"/>
    </location>
</feature>
<keyword evidence="5 8" id="KW-0378">Hydrolase</keyword>
<proteinExistence type="inferred from homology"/>
<feature type="domain" description="DC1" evidence="9">
    <location>
        <begin position="231"/>
        <end position="280"/>
    </location>
</feature>
<keyword evidence="4" id="KW-0863">Zinc-finger</keyword>
<dbReference type="InterPro" id="IPR000743">
    <property type="entry name" value="Glyco_hydro_28"/>
</dbReference>
<evidence type="ECO:0000256" key="6">
    <source>
        <dbReference type="ARBA" id="ARBA00022833"/>
    </source>
</evidence>
<dbReference type="InterPro" id="IPR004146">
    <property type="entry name" value="DC1"/>
</dbReference>
<keyword evidence="6" id="KW-0862">Zinc</keyword>
<feature type="domain" description="DC1" evidence="9">
    <location>
        <begin position="124"/>
        <end position="167"/>
    </location>
</feature>
<dbReference type="Pfam" id="PF00295">
    <property type="entry name" value="Glyco_hydro_28"/>
    <property type="match status" value="1"/>
</dbReference>
<evidence type="ECO:0000256" key="1">
    <source>
        <dbReference type="ARBA" id="ARBA00008834"/>
    </source>
</evidence>
<dbReference type="AlphaFoldDB" id="A0A161WXZ4"/>
<dbReference type="InterPro" id="IPR012334">
    <property type="entry name" value="Pectin_lyas_fold"/>
</dbReference>
<dbReference type="Gramene" id="KZN03595">
    <property type="protein sequence ID" value="KZN03595"/>
    <property type="gene ID" value="DCAR_012351"/>
</dbReference>
<keyword evidence="7 8" id="KW-0326">Glycosidase</keyword>
<dbReference type="SUPFAM" id="SSF51126">
    <property type="entry name" value="Pectin lyase-like"/>
    <property type="match status" value="1"/>
</dbReference>
<sequence>MISVLEFFSRSGYIFVVCIASGDDVIYHTCNKSVQGSHVYFCSRHNDLRSFYLHKSSCAELPMSVYLHEHSLSLQEDFILGENAACNICKKRVLGSPTYTCVDCQNFYLHKSCAEFPQQINHHKHTSHPLSLFPRSADGCTCDICGRDIKVSYACVDCDFDVCVFCALEPRVLHHQGHKEHALTLMNKESLFECDACQEEAKDSSYVCTTCEFWIHKSCAYSPLIIPSPTYHNHPLALVYSVPDIHLFFSQYCGICRRYVCPSYWVYYCHKCTYFVHMKCSTSTISMVTEIEADDDVDNQPDLVLFPLPSQESIFDLLVTRCCESEDNFKGKGEIMSITSSDPHVIEKHWSHEIHPLQQLQFTIYEDDSDDSDDDRRGLICNGCVQPITVSYPSYYACIQCGFFLHSLCATKLPQNLPVGALHVHPEHSLLLQMKDKFYDIVSCGVCKYSTNGFYYHCQDCDICVDIRCAFLPARIKYKSHKHHSLVQRPSSNSTCSVTRYKNKVGMEYACETCSNFQIHISCAIVPSKMEHKYDVHPLTLKIPPFFFEGAFYCEICEERVNNQELLYHCRESEHSYHYYCGFLVSNIKLGGTIKVFIQGVTIAGTTIKTGDDCVSIGPATRNMWTRYQSIDGHFYDYSIGSLGKDANEDGVQNITLINSAFNSIMACEFNHG</sequence>
<dbReference type="InterPro" id="IPR043145">
    <property type="entry name" value="Znf_ZZ_sf"/>
</dbReference>
<accession>A0A161WXZ4</accession>
<dbReference type="Pfam" id="PF03107">
    <property type="entry name" value="C1_2"/>
    <property type="match status" value="6"/>
</dbReference>
<feature type="domain" description="DC1" evidence="9">
    <location>
        <begin position="424"/>
        <end position="470"/>
    </location>
</feature>
<dbReference type="GO" id="GO:0004650">
    <property type="term" value="F:polygalacturonase activity"/>
    <property type="evidence" value="ECO:0007669"/>
    <property type="project" value="InterPro"/>
</dbReference>